<feature type="transmembrane region" description="Helical" evidence="7">
    <location>
        <begin position="318"/>
        <end position="343"/>
    </location>
</feature>
<keyword evidence="2" id="KW-0813">Transport</keyword>
<keyword evidence="6 7" id="KW-0472">Membrane</keyword>
<proteinExistence type="predicted"/>
<protein>
    <submittedName>
        <fullName evidence="8">MATE efflux family protein</fullName>
    </submittedName>
</protein>
<keyword evidence="5 7" id="KW-1133">Transmembrane helix</keyword>
<dbReference type="GO" id="GO:0015297">
    <property type="term" value="F:antiporter activity"/>
    <property type="evidence" value="ECO:0007669"/>
    <property type="project" value="InterPro"/>
</dbReference>
<dbReference type="PIRSF" id="PIRSF006603">
    <property type="entry name" value="DinF"/>
    <property type="match status" value="1"/>
</dbReference>
<evidence type="ECO:0000313" key="9">
    <source>
        <dbReference type="Proteomes" id="UP000028013"/>
    </source>
</evidence>
<feature type="transmembrane region" description="Helical" evidence="7">
    <location>
        <begin position="192"/>
        <end position="211"/>
    </location>
</feature>
<dbReference type="CDD" id="cd13140">
    <property type="entry name" value="MATE_like_1"/>
    <property type="match status" value="1"/>
</dbReference>
<keyword evidence="4 7" id="KW-0812">Transmembrane</keyword>
<dbReference type="NCBIfam" id="TIGR00797">
    <property type="entry name" value="matE"/>
    <property type="match status" value="1"/>
</dbReference>
<name>A0A078SM58_BACUN</name>
<evidence type="ECO:0000256" key="1">
    <source>
        <dbReference type="ARBA" id="ARBA00004651"/>
    </source>
</evidence>
<evidence type="ECO:0000313" key="8">
    <source>
        <dbReference type="EMBL" id="KDS62753.1"/>
    </source>
</evidence>
<dbReference type="InterPro" id="IPR048279">
    <property type="entry name" value="MdtK-like"/>
</dbReference>
<dbReference type="EMBL" id="JNHN01000042">
    <property type="protein sequence ID" value="KDS62753.1"/>
    <property type="molecule type" value="Genomic_DNA"/>
</dbReference>
<dbReference type="GeneID" id="99751771"/>
<feature type="transmembrane region" description="Helical" evidence="7">
    <location>
        <begin position="16"/>
        <end position="36"/>
    </location>
</feature>
<accession>A0A078SM58</accession>
<dbReference type="InterPro" id="IPR052031">
    <property type="entry name" value="Membrane_Transporter-Flippase"/>
</dbReference>
<dbReference type="AlphaFoldDB" id="A0A078SM58"/>
<comment type="caution">
    <text evidence="8">The sequence shown here is derived from an EMBL/GenBank/DDBJ whole genome shotgun (WGS) entry which is preliminary data.</text>
</comment>
<dbReference type="PATRIC" id="fig|1339349.3.peg.344"/>
<feature type="transmembrane region" description="Helical" evidence="7">
    <location>
        <begin position="135"/>
        <end position="159"/>
    </location>
</feature>
<evidence type="ECO:0000256" key="4">
    <source>
        <dbReference type="ARBA" id="ARBA00022692"/>
    </source>
</evidence>
<feature type="transmembrane region" description="Helical" evidence="7">
    <location>
        <begin position="414"/>
        <end position="436"/>
    </location>
</feature>
<gene>
    <name evidence="8" type="ORF">M094_3470</name>
</gene>
<sequence>MQGTKNLTQGPINRQLFTLAMPIMATSFIQMAYSLTDMAWVGRLGSESMAAVGAVGILTWMSGSIALLNKVGAEVSVGQSIGARSEEDARSFASHNITIALLISVCWGGLLFLFARPILNIFELKQHITDAAVTYLRIVSTGLPFIFLSAAFTGIYNAAGRSKIPFYISGTGLIMNIVLDPLFIFGFGWGTVGAALATWLSEATVFGIFVYKLRGKSAVLGGFSFIVPLKKKYTRRIFKLGLPVATLNTLFAFVNMFLSRTASEQGGHIGLMAFTTGGQIEAITWNTSQGFSTGLSTFIAQNYAAGQKSRVKQAWRTTMWMTGVFGSLCSLLFIFFGSEVFSIFVPEAEAYRVGGDFLRIDGYSQMFMMMEITMQGVFYGLGRTVPPAIVSIGCNYMRIPVALLLVHMGMGVDAIWWAVSGTTVAKGLILTAWFVLIKRKIL</sequence>
<evidence type="ECO:0000256" key="5">
    <source>
        <dbReference type="ARBA" id="ARBA00022989"/>
    </source>
</evidence>
<keyword evidence="3" id="KW-1003">Cell membrane</keyword>
<feature type="transmembrane region" description="Helical" evidence="7">
    <location>
        <begin position="92"/>
        <end position="115"/>
    </location>
</feature>
<dbReference type="Pfam" id="PF01554">
    <property type="entry name" value="MatE"/>
    <property type="match status" value="2"/>
</dbReference>
<dbReference type="Proteomes" id="UP000028013">
    <property type="component" value="Unassembled WGS sequence"/>
</dbReference>
<dbReference type="PANTHER" id="PTHR43549:SF3">
    <property type="entry name" value="MULTIDRUG RESISTANCE PROTEIN YPNP-RELATED"/>
    <property type="match status" value="1"/>
</dbReference>
<feature type="transmembrane region" description="Helical" evidence="7">
    <location>
        <begin position="388"/>
        <end position="408"/>
    </location>
</feature>
<reference evidence="8 9" key="1">
    <citation type="submission" date="2014-04" db="EMBL/GenBank/DDBJ databases">
        <authorList>
            <person name="Sears C."/>
            <person name="Carroll K."/>
            <person name="Sack B.R."/>
            <person name="Qadri F."/>
            <person name="Myers L.L."/>
            <person name="Chung G.-T."/>
            <person name="Escheverria P."/>
            <person name="Fraser C.M."/>
            <person name="Sadzewicz L."/>
            <person name="Shefchek K.A."/>
            <person name="Tallon L."/>
            <person name="Das S.P."/>
            <person name="Daugherty S."/>
            <person name="Mongodin E.F."/>
        </authorList>
    </citation>
    <scope>NUCLEOTIDE SEQUENCE [LARGE SCALE GENOMIC DNA]</scope>
    <source>
        <strain evidence="8 9">3978 T3 ii</strain>
    </source>
</reference>
<dbReference type="GO" id="GO:0042910">
    <property type="term" value="F:xenobiotic transmembrane transporter activity"/>
    <property type="evidence" value="ECO:0007669"/>
    <property type="project" value="InterPro"/>
</dbReference>
<organism evidence="8 9">
    <name type="scientific">Bacteroides uniformis str. 3978 T3 ii</name>
    <dbReference type="NCBI Taxonomy" id="1339349"/>
    <lineage>
        <taxon>Bacteria</taxon>
        <taxon>Pseudomonadati</taxon>
        <taxon>Bacteroidota</taxon>
        <taxon>Bacteroidia</taxon>
        <taxon>Bacteroidales</taxon>
        <taxon>Bacteroidaceae</taxon>
        <taxon>Bacteroides</taxon>
    </lineage>
</organism>
<evidence type="ECO:0000256" key="6">
    <source>
        <dbReference type="ARBA" id="ARBA00023136"/>
    </source>
</evidence>
<dbReference type="PANTHER" id="PTHR43549">
    <property type="entry name" value="MULTIDRUG RESISTANCE PROTEIN YPNP-RELATED"/>
    <property type="match status" value="1"/>
</dbReference>
<feature type="transmembrane region" description="Helical" evidence="7">
    <location>
        <begin position="48"/>
        <end position="71"/>
    </location>
</feature>
<evidence type="ECO:0000256" key="3">
    <source>
        <dbReference type="ARBA" id="ARBA00022475"/>
    </source>
</evidence>
<dbReference type="RefSeq" id="WP_005828079.1">
    <property type="nucleotide sequence ID" value="NZ_JNHN01000042.1"/>
</dbReference>
<dbReference type="GO" id="GO:0005886">
    <property type="term" value="C:plasma membrane"/>
    <property type="evidence" value="ECO:0007669"/>
    <property type="project" value="UniProtKB-SubCell"/>
</dbReference>
<dbReference type="InterPro" id="IPR002528">
    <property type="entry name" value="MATE_fam"/>
</dbReference>
<comment type="subcellular location">
    <subcellularLocation>
        <location evidence="1">Cell membrane</location>
        <topology evidence="1">Multi-pass membrane protein</topology>
    </subcellularLocation>
</comment>
<evidence type="ECO:0000256" key="7">
    <source>
        <dbReference type="SAM" id="Phobius"/>
    </source>
</evidence>
<evidence type="ECO:0000256" key="2">
    <source>
        <dbReference type="ARBA" id="ARBA00022448"/>
    </source>
</evidence>
<feature type="transmembrane region" description="Helical" evidence="7">
    <location>
        <begin position="166"/>
        <end position="186"/>
    </location>
</feature>